<feature type="chain" id="PRO_5012837358" description="CBM1 domain-containing protein" evidence="1">
    <location>
        <begin position="18"/>
        <end position="87"/>
    </location>
</feature>
<dbReference type="AlphaFoldDB" id="A0A1J7JMM7"/>
<keyword evidence="1" id="KW-0732">Signal</keyword>
<feature type="signal peptide" evidence="1">
    <location>
        <begin position="1"/>
        <end position="17"/>
    </location>
</feature>
<dbReference type="Proteomes" id="UP000182658">
    <property type="component" value="Unassembled WGS sequence"/>
</dbReference>
<keyword evidence="3" id="KW-1185">Reference proteome</keyword>
<evidence type="ECO:0008006" key="4">
    <source>
        <dbReference type="Google" id="ProtNLM"/>
    </source>
</evidence>
<reference evidence="2 3" key="1">
    <citation type="submission" date="2016-10" db="EMBL/GenBank/DDBJ databases">
        <title>Draft genome sequence of Coniochaeta ligniaria NRRL30616, a lignocellulolytic fungus for bioabatement of inhibitors in plant biomass hydrolysates.</title>
        <authorList>
            <consortium name="DOE Joint Genome Institute"/>
            <person name="Jimenez D.J."/>
            <person name="Hector R.E."/>
            <person name="Riley R."/>
            <person name="Sun H."/>
            <person name="Grigoriev I.V."/>
            <person name="Van Elsas J.D."/>
            <person name="Nichols N.N."/>
        </authorList>
    </citation>
    <scope>NUCLEOTIDE SEQUENCE [LARGE SCALE GENOMIC DNA]</scope>
    <source>
        <strain evidence="2 3">NRRL 30616</strain>
    </source>
</reference>
<dbReference type="EMBL" id="KV875096">
    <property type="protein sequence ID" value="OIW31128.1"/>
    <property type="molecule type" value="Genomic_DNA"/>
</dbReference>
<evidence type="ECO:0000256" key="1">
    <source>
        <dbReference type="SAM" id="SignalP"/>
    </source>
</evidence>
<dbReference type="InParanoid" id="A0A1J7JMM7"/>
<dbReference type="OrthoDB" id="4611802at2759"/>
<gene>
    <name evidence="2" type="ORF">CONLIGDRAFT_679861</name>
</gene>
<proteinExistence type="predicted"/>
<organism evidence="2 3">
    <name type="scientific">Coniochaeta ligniaria NRRL 30616</name>
    <dbReference type="NCBI Taxonomy" id="1408157"/>
    <lineage>
        <taxon>Eukaryota</taxon>
        <taxon>Fungi</taxon>
        <taxon>Dikarya</taxon>
        <taxon>Ascomycota</taxon>
        <taxon>Pezizomycotina</taxon>
        <taxon>Sordariomycetes</taxon>
        <taxon>Sordariomycetidae</taxon>
        <taxon>Coniochaetales</taxon>
        <taxon>Coniochaetaceae</taxon>
        <taxon>Coniochaeta</taxon>
    </lineage>
</organism>
<protein>
    <recommendedName>
        <fullName evidence="4">CBM1 domain-containing protein</fullName>
    </recommendedName>
</protein>
<sequence>MKTFTAIILTLAAAVTAAPTLEARGCTPATYSCAVNPATSGQGWQVCDTQGNWVYSGDCPPDTHCEFYAASGSPYCVPEGFTFPTKI</sequence>
<evidence type="ECO:0000313" key="2">
    <source>
        <dbReference type="EMBL" id="OIW31128.1"/>
    </source>
</evidence>
<name>A0A1J7JMM7_9PEZI</name>
<accession>A0A1J7JMM7</accession>
<evidence type="ECO:0000313" key="3">
    <source>
        <dbReference type="Proteomes" id="UP000182658"/>
    </source>
</evidence>